<proteinExistence type="predicted"/>
<dbReference type="Gene3D" id="1.25.40.730">
    <property type="match status" value="1"/>
</dbReference>
<dbReference type="GO" id="GO:0032051">
    <property type="term" value="F:clathrin light chain binding"/>
    <property type="evidence" value="ECO:0007669"/>
    <property type="project" value="TreeGrafter"/>
</dbReference>
<feature type="region of interest" description="Disordered" evidence="1">
    <location>
        <begin position="85"/>
        <end position="106"/>
    </location>
</feature>
<dbReference type="GO" id="GO:0071439">
    <property type="term" value="C:clathrin complex"/>
    <property type="evidence" value="ECO:0007669"/>
    <property type="project" value="TreeGrafter"/>
</dbReference>
<feature type="compositionally biased region" description="Basic and acidic residues" evidence="1">
    <location>
        <begin position="85"/>
        <end position="99"/>
    </location>
</feature>
<dbReference type="Proteomes" id="UP001472866">
    <property type="component" value="Chromosome 06"/>
</dbReference>
<dbReference type="PANTHER" id="PTHR10292">
    <property type="entry name" value="CLATHRIN HEAVY CHAIN RELATED"/>
    <property type="match status" value="1"/>
</dbReference>
<organism evidence="2 3">
    <name type="scientific">Chloropicon roscoffensis</name>
    <dbReference type="NCBI Taxonomy" id="1461544"/>
    <lineage>
        <taxon>Eukaryota</taxon>
        <taxon>Viridiplantae</taxon>
        <taxon>Chlorophyta</taxon>
        <taxon>Chloropicophyceae</taxon>
        <taxon>Chloropicales</taxon>
        <taxon>Chloropicaceae</taxon>
        <taxon>Chloropicon</taxon>
    </lineage>
</organism>
<dbReference type="PANTHER" id="PTHR10292:SF1">
    <property type="entry name" value="CLATHRIN HEAVY CHAIN"/>
    <property type="match status" value="1"/>
</dbReference>
<evidence type="ECO:0000256" key="1">
    <source>
        <dbReference type="SAM" id="MobiDB-lite"/>
    </source>
</evidence>
<evidence type="ECO:0000313" key="2">
    <source>
        <dbReference type="EMBL" id="WZN62787.1"/>
    </source>
</evidence>
<reference evidence="2 3" key="1">
    <citation type="submission" date="2024-03" db="EMBL/GenBank/DDBJ databases">
        <title>Complete genome sequence of the green alga Chloropicon roscoffensis RCC1871.</title>
        <authorList>
            <person name="Lemieux C."/>
            <person name="Pombert J.-F."/>
            <person name="Otis C."/>
            <person name="Turmel M."/>
        </authorList>
    </citation>
    <scope>NUCLEOTIDE SEQUENCE [LARGE SCALE GENOMIC DNA]</scope>
    <source>
        <strain evidence="2 3">RCC1871</strain>
    </source>
</reference>
<dbReference type="EMBL" id="CP151506">
    <property type="protein sequence ID" value="WZN62787.1"/>
    <property type="molecule type" value="Genomic_DNA"/>
</dbReference>
<evidence type="ECO:0000313" key="3">
    <source>
        <dbReference type="Proteomes" id="UP001472866"/>
    </source>
</evidence>
<sequence length="136" mass="14890">MGQTKDAMATVAVSGQPELAEELLQKFVDTEAKEAFAALLFTCFDLLKPDLVMEKAWRAGWSDASMPYMIATVRDLTSKVDTLMDERKERKAKEAKEGEDSQNANQGLVYAQQMLPPAPSYAQGGYAQGNGMGYQG</sequence>
<keyword evidence="3" id="KW-1185">Reference proteome</keyword>
<gene>
    <name evidence="2" type="ORF">HKI87_06g43290</name>
</gene>
<protein>
    <submittedName>
        <fullName evidence="2">Heavy chain of clathrin</fullName>
    </submittedName>
</protein>
<name>A0AAX4P991_9CHLO</name>
<dbReference type="GO" id="GO:0006898">
    <property type="term" value="P:receptor-mediated endocytosis"/>
    <property type="evidence" value="ECO:0007669"/>
    <property type="project" value="TreeGrafter"/>
</dbReference>
<accession>A0AAX4P991</accession>
<dbReference type="AlphaFoldDB" id="A0AAX4P991"/>